<evidence type="ECO:0000256" key="2">
    <source>
        <dbReference type="ARBA" id="ARBA00022679"/>
    </source>
</evidence>
<evidence type="ECO:0000256" key="3">
    <source>
        <dbReference type="ARBA" id="ARBA00022723"/>
    </source>
</evidence>
<dbReference type="Pfam" id="PF12804">
    <property type="entry name" value="NTP_transf_3"/>
    <property type="match status" value="1"/>
</dbReference>
<evidence type="ECO:0000256" key="6">
    <source>
        <dbReference type="ARBA" id="ARBA00023134"/>
    </source>
</evidence>
<keyword evidence="1" id="KW-0963">Cytoplasm</keyword>
<sequence length="211" mass="23238">MERGAPEMDLYRLHGLSGVILTGARRAGQGGTNKALLPNGEEELLQRQVRIMKRSCEEVIVVAPDPKTYLPLVDRDVRIITDRYPGKGPLGGLHAALSLSRFGDLWVVGSGMPSLSPEAAGMMLEWKREHGYDAVIPVIGGRQYPLHGVYGKTCTSPLNAMLASADFRPEMLLASVRTAEMNELMFRERGIPPTFVQTIQTGEERRDAVRP</sequence>
<evidence type="ECO:0000256" key="7">
    <source>
        <dbReference type="ARBA" id="ARBA00023150"/>
    </source>
</evidence>
<dbReference type="Gene3D" id="3.90.550.10">
    <property type="entry name" value="Spore Coat Polysaccharide Biosynthesis Protein SpsA, Chain A"/>
    <property type="match status" value="1"/>
</dbReference>
<name>A0A3B0CMI3_9BACL</name>
<dbReference type="GO" id="GO:0016779">
    <property type="term" value="F:nucleotidyltransferase activity"/>
    <property type="evidence" value="ECO:0007669"/>
    <property type="project" value="UniProtKB-KW"/>
</dbReference>
<evidence type="ECO:0000256" key="5">
    <source>
        <dbReference type="ARBA" id="ARBA00022842"/>
    </source>
</evidence>
<keyword evidence="5" id="KW-0460">Magnesium</keyword>
<keyword evidence="3" id="KW-0479">Metal-binding</keyword>
<comment type="caution">
    <text evidence="9">The sequence shown here is derived from an EMBL/GenBank/DDBJ whole genome shotgun (WGS) entry which is preliminary data.</text>
</comment>
<evidence type="ECO:0000313" key="10">
    <source>
        <dbReference type="Proteomes" id="UP000282311"/>
    </source>
</evidence>
<dbReference type="EMBL" id="RBAH01000004">
    <property type="protein sequence ID" value="RKN85469.1"/>
    <property type="molecule type" value="Genomic_DNA"/>
</dbReference>
<reference evidence="9 10" key="1">
    <citation type="journal article" date="2007" name="Int. J. Syst. Evol. Microbiol.">
        <title>Paenibacillus ginsengarvi sp. nov., isolated from soil from ginseng cultivation.</title>
        <authorList>
            <person name="Yoon M.H."/>
            <person name="Ten L.N."/>
            <person name="Im W.T."/>
        </authorList>
    </citation>
    <scope>NUCLEOTIDE SEQUENCE [LARGE SCALE GENOMIC DNA]</scope>
    <source>
        <strain evidence="9 10">KCTC 13059</strain>
    </source>
</reference>
<dbReference type="InterPro" id="IPR029044">
    <property type="entry name" value="Nucleotide-diphossugar_trans"/>
</dbReference>
<dbReference type="PANTHER" id="PTHR19136">
    <property type="entry name" value="MOLYBDENUM COFACTOR GUANYLYLTRANSFERASE"/>
    <property type="match status" value="1"/>
</dbReference>
<keyword evidence="4" id="KW-0547">Nucleotide-binding</keyword>
<proteinExistence type="predicted"/>
<dbReference type="InterPro" id="IPR013482">
    <property type="entry name" value="Molybde_CF_guanTrfase"/>
</dbReference>
<dbReference type="RefSeq" id="WP_120746492.1">
    <property type="nucleotide sequence ID" value="NZ_RBAH01000004.1"/>
</dbReference>
<evidence type="ECO:0000313" key="9">
    <source>
        <dbReference type="EMBL" id="RKN85469.1"/>
    </source>
</evidence>
<keyword evidence="7" id="KW-0501">Molybdenum cofactor biosynthesis</keyword>
<evidence type="ECO:0000256" key="1">
    <source>
        <dbReference type="ARBA" id="ARBA00022490"/>
    </source>
</evidence>
<keyword evidence="9" id="KW-0548">Nucleotidyltransferase</keyword>
<evidence type="ECO:0000256" key="4">
    <source>
        <dbReference type="ARBA" id="ARBA00022741"/>
    </source>
</evidence>
<dbReference type="SUPFAM" id="SSF53448">
    <property type="entry name" value="Nucleotide-diphospho-sugar transferases"/>
    <property type="match status" value="1"/>
</dbReference>
<dbReference type="PANTHER" id="PTHR19136:SF81">
    <property type="entry name" value="MOLYBDENUM COFACTOR GUANYLYLTRANSFERASE"/>
    <property type="match status" value="1"/>
</dbReference>
<dbReference type="AlphaFoldDB" id="A0A3B0CMI3"/>
<dbReference type="CDD" id="cd02503">
    <property type="entry name" value="MobA"/>
    <property type="match status" value="1"/>
</dbReference>
<protein>
    <submittedName>
        <fullName evidence="9">Molybdenum cofactor guanylyltransferase</fullName>
    </submittedName>
</protein>
<keyword evidence="10" id="KW-1185">Reference proteome</keyword>
<dbReference type="GO" id="GO:0006777">
    <property type="term" value="P:Mo-molybdopterin cofactor biosynthetic process"/>
    <property type="evidence" value="ECO:0007669"/>
    <property type="project" value="UniProtKB-KW"/>
</dbReference>
<keyword evidence="6" id="KW-0342">GTP-binding</keyword>
<dbReference type="Proteomes" id="UP000282311">
    <property type="component" value="Unassembled WGS sequence"/>
</dbReference>
<dbReference type="InterPro" id="IPR025877">
    <property type="entry name" value="MobA-like_NTP_Trfase"/>
</dbReference>
<gene>
    <name evidence="9" type="ORF">D7M11_07190</name>
</gene>
<feature type="domain" description="MobA-like NTP transferase" evidence="8">
    <location>
        <begin position="19"/>
        <end position="165"/>
    </location>
</feature>
<dbReference type="GO" id="GO:0046872">
    <property type="term" value="F:metal ion binding"/>
    <property type="evidence" value="ECO:0007669"/>
    <property type="project" value="UniProtKB-KW"/>
</dbReference>
<keyword evidence="2 9" id="KW-0808">Transferase</keyword>
<organism evidence="9 10">
    <name type="scientific">Paenibacillus ginsengarvi</name>
    <dbReference type="NCBI Taxonomy" id="400777"/>
    <lineage>
        <taxon>Bacteria</taxon>
        <taxon>Bacillati</taxon>
        <taxon>Bacillota</taxon>
        <taxon>Bacilli</taxon>
        <taxon>Bacillales</taxon>
        <taxon>Paenibacillaceae</taxon>
        <taxon>Paenibacillus</taxon>
    </lineage>
</organism>
<dbReference type="GO" id="GO:0005525">
    <property type="term" value="F:GTP binding"/>
    <property type="evidence" value="ECO:0007669"/>
    <property type="project" value="UniProtKB-KW"/>
</dbReference>
<evidence type="ECO:0000259" key="8">
    <source>
        <dbReference type="Pfam" id="PF12804"/>
    </source>
</evidence>
<accession>A0A3B0CMI3</accession>
<dbReference type="OrthoDB" id="9788394at2"/>